<dbReference type="SUPFAM" id="SSF63829">
    <property type="entry name" value="Calcium-dependent phosphotriesterase"/>
    <property type="match status" value="1"/>
</dbReference>
<reference evidence="1 2" key="1">
    <citation type="journal article" date="2021" name="Genome Biol. Evol.">
        <title>Complete Genome Sequencing of a Novel Gloeobacter Species from a Waterfall Cave in Mexico.</title>
        <authorList>
            <person name="Saw J.H."/>
            <person name="Cardona T."/>
            <person name="Montejano G."/>
        </authorList>
    </citation>
    <scope>NUCLEOTIDE SEQUENCE [LARGE SCALE GENOMIC DNA]</scope>
    <source>
        <strain evidence="1">MG652769</strain>
    </source>
</reference>
<protein>
    <submittedName>
        <fullName evidence="1">DUF839 domain-containing protein</fullName>
    </submittedName>
</protein>
<organism evidence="1 2">
    <name type="scientific">Gloeobacter morelensis MG652769</name>
    <dbReference type="NCBI Taxonomy" id="2781736"/>
    <lineage>
        <taxon>Bacteria</taxon>
        <taxon>Bacillati</taxon>
        <taxon>Cyanobacteriota</taxon>
        <taxon>Cyanophyceae</taxon>
        <taxon>Gloeobacterales</taxon>
        <taxon>Gloeobacteraceae</taxon>
        <taxon>Gloeobacter</taxon>
        <taxon>Gloeobacter morelensis</taxon>
    </lineage>
</organism>
<evidence type="ECO:0000313" key="2">
    <source>
        <dbReference type="Proteomes" id="UP001054846"/>
    </source>
</evidence>
<dbReference type="PANTHER" id="PTHR35399">
    <property type="entry name" value="SLR8030 PROTEIN"/>
    <property type="match status" value="1"/>
</dbReference>
<proteinExistence type="predicted"/>
<dbReference type="PANTHER" id="PTHR35399:SF2">
    <property type="entry name" value="DUF839 DOMAIN-CONTAINING PROTEIN"/>
    <property type="match status" value="1"/>
</dbReference>
<gene>
    <name evidence="1" type="ORF">ISF26_16585</name>
</gene>
<keyword evidence="2" id="KW-1185">Reference proteome</keyword>
<dbReference type="InterPro" id="IPR008557">
    <property type="entry name" value="PhoX"/>
</dbReference>
<dbReference type="Proteomes" id="UP001054846">
    <property type="component" value="Chromosome"/>
</dbReference>
<accession>A0ABY3PI99</accession>
<dbReference type="RefSeq" id="WP_230840405.1">
    <property type="nucleotide sequence ID" value="NZ_CP063845.1"/>
</dbReference>
<dbReference type="EMBL" id="CP063845">
    <property type="protein sequence ID" value="UFP93403.1"/>
    <property type="molecule type" value="Genomic_DNA"/>
</dbReference>
<name>A0ABY3PI99_9CYAN</name>
<evidence type="ECO:0000313" key="1">
    <source>
        <dbReference type="EMBL" id="UFP93403.1"/>
    </source>
</evidence>
<sequence length="699" mass="75399">MQRRAFVEFLAAAGAASLLPHPTRASQAAFVAHTGQQLGFTPVAIPVPHAPTFQEIARFEVQDTLVVPREYRYDVLVAWGDRVFADPNDYFGYNNDYTAFLPLGTDDSEGLLWVNHEYVSRDPWVDTFDVVVGMPLPGETILRNRNGRLSDDQKRTLALLVLYDQGGSVVHLRRDSGGTYRVVKGSPYNRRITGMQGFDNPAQQLESDGPAAAVFRKGPDGLGTRIIGTIGNCAGGLTPWGTILTCEENFQIQVVEAVDADGQTDNARVGFDAFSFPKFAGVHLGLQGNKYGWVVEIDPRRPDAQGVKHTALGRFRHENVAIRAEEGKPLVCYMGDDRTGGHTWKYVSRNLYRTAAGAANSALLADGTLYVARYELDGSGRWVPLALATAVDPIDPARVTGGKLLLPNRPGGGAQEVGTGAPLKRFKQQFKTLADLYESEGAVLIDAFLAANAVGGTPAARPEDLEVHPRDGSVFIAYTSGRASADGAPDETIFTTAFQEADTDKRGKAPHGAIYRLFEQNNEPTALRFRWVTFAVSGEAIAGGAGFAFPDNLCFDADANLWMCTDISNDNEPVPNRLSAPDHVTSGLFGSNTVWFMPTSGSQAGQAFPFATGPAGAELTGPTFTADGRTLFLAVQHPGEGEGWRSGNALKPEKQTRYELLSADGKGTFVQTRLVPFGSNFPSTDGGPPKPCVVAIRRR</sequence>
<dbReference type="Pfam" id="PF05787">
    <property type="entry name" value="PhoX"/>
    <property type="match status" value="1"/>
</dbReference>